<accession>A0AA97P2H0</accession>
<organism evidence="9">
    <name type="scientific">Pyricularia oryzae (strain Y34)</name>
    <name type="common">Rice blast fungus</name>
    <name type="synonym">Magnaporthe oryzae</name>
    <dbReference type="NCBI Taxonomy" id="1143189"/>
    <lineage>
        <taxon>Eukaryota</taxon>
        <taxon>Fungi</taxon>
        <taxon>Dikarya</taxon>
        <taxon>Ascomycota</taxon>
        <taxon>Pezizomycotina</taxon>
        <taxon>Sordariomycetes</taxon>
        <taxon>Sordariomycetidae</taxon>
        <taxon>Magnaporthales</taxon>
        <taxon>Pyriculariaceae</taxon>
        <taxon>Pyricularia</taxon>
    </lineage>
</organism>
<dbReference type="SUPFAM" id="SSF48371">
    <property type="entry name" value="ARM repeat"/>
    <property type="match status" value="1"/>
</dbReference>
<dbReference type="GO" id="GO:0005737">
    <property type="term" value="C:cytoplasm"/>
    <property type="evidence" value="ECO:0007669"/>
    <property type="project" value="TreeGrafter"/>
</dbReference>
<proteinExistence type="inferred from homology"/>
<dbReference type="Proteomes" id="UP000011086">
    <property type="component" value="Unassembled WGS sequence"/>
</dbReference>
<feature type="region of interest" description="Disordered" evidence="7">
    <location>
        <begin position="730"/>
        <end position="812"/>
    </location>
</feature>
<dbReference type="GO" id="GO:0005085">
    <property type="term" value="F:guanyl-nucleotide exchange factor activity"/>
    <property type="evidence" value="ECO:0007669"/>
    <property type="project" value="UniProtKB-KW"/>
</dbReference>
<comment type="subcellular location">
    <subcellularLocation>
        <location evidence="1">Nucleus</location>
    </subcellularLocation>
</comment>
<dbReference type="SUPFAM" id="SSF54160">
    <property type="entry name" value="Chromo domain-like"/>
    <property type="match status" value="1"/>
</dbReference>
<dbReference type="InterPro" id="IPR000953">
    <property type="entry name" value="Chromo/chromo_shadow_dom"/>
</dbReference>
<dbReference type="InterPro" id="IPR023779">
    <property type="entry name" value="Chromodomain_CS"/>
</dbReference>
<feature type="compositionally biased region" description="Low complexity" evidence="7">
    <location>
        <begin position="603"/>
        <end position="612"/>
    </location>
</feature>
<evidence type="ECO:0000256" key="4">
    <source>
        <dbReference type="ARBA" id="ARBA00022658"/>
    </source>
</evidence>
<keyword evidence="4" id="KW-0344">Guanine-nucleotide releasing factor</keyword>
<evidence type="ECO:0000256" key="5">
    <source>
        <dbReference type="ARBA" id="ARBA00023186"/>
    </source>
</evidence>
<evidence type="ECO:0000256" key="3">
    <source>
        <dbReference type="ARBA" id="ARBA00011353"/>
    </source>
</evidence>
<comment type="similarity">
    <text evidence="2">Belongs to the synembryn family.</text>
</comment>
<dbReference type="EMBL" id="JH793583">
    <property type="protein sequence ID" value="ELQ40710.1"/>
    <property type="molecule type" value="Genomic_DNA"/>
</dbReference>
<dbReference type="CDD" id="cd00024">
    <property type="entry name" value="CD_CSD"/>
    <property type="match status" value="1"/>
</dbReference>
<dbReference type="InterPro" id="IPR016024">
    <property type="entry name" value="ARM-type_fold"/>
</dbReference>
<dbReference type="InterPro" id="IPR023780">
    <property type="entry name" value="Chromo_domain"/>
</dbReference>
<dbReference type="PROSITE" id="PS00598">
    <property type="entry name" value="CHROMO_1"/>
    <property type="match status" value="1"/>
</dbReference>
<dbReference type="Pfam" id="PF00385">
    <property type="entry name" value="Chromo"/>
    <property type="match status" value="1"/>
</dbReference>
<dbReference type="Gene3D" id="2.40.50.40">
    <property type="match status" value="1"/>
</dbReference>
<gene>
    <name evidence="9" type="ORF">OOU_Y34scaffold00370g4</name>
</gene>
<feature type="compositionally biased region" description="Basic residues" evidence="7">
    <location>
        <begin position="801"/>
        <end position="812"/>
    </location>
</feature>
<dbReference type="InterPro" id="IPR016197">
    <property type="entry name" value="Chromo-like_dom_sf"/>
</dbReference>
<name>A0AA97P2H0_PYRO3</name>
<dbReference type="PROSITE" id="PS50013">
    <property type="entry name" value="CHROMO_2"/>
    <property type="match status" value="1"/>
</dbReference>
<dbReference type="SMART" id="SM00298">
    <property type="entry name" value="CHROMO"/>
    <property type="match status" value="1"/>
</dbReference>
<comment type="subunit">
    <text evidence="3">Component of the NuA4 histone acetyltransferase complex.</text>
</comment>
<dbReference type="PANTHER" id="PTHR12425">
    <property type="entry name" value="SYNEMBRYN"/>
    <property type="match status" value="1"/>
</dbReference>
<evidence type="ECO:0000313" key="9">
    <source>
        <dbReference type="EMBL" id="ELQ40710.1"/>
    </source>
</evidence>
<evidence type="ECO:0000256" key="6">
    <source>
        <dbReference type="ARBA" id="ARBA00023242"/>
    </source>
</evidence>
<dbReference type="InterPro" id="IPR019318">
    <property type="entry name" value="Gua_nucleotide_exch_fac_Ric8"/>
</dbReference>
<evidence type="ECO:0000256" key="2">
    <source>
        <dbReference type="ARBA" id="ARBA00009049"/>
    </source>
</evidence>
<sequence>MLNTNTLKGTDKLTLDLKEHNLSSQERDAALEQLKVYGRDPRDAEPIFTKEGISTLAAHSFDGSSDTTSRNALRCLANAMLLQPSSRQELVDLGYHIKACAKLASDSWDDEFLVSRVLMLAANARNINHEILITQHGLAELIAARLESHMRFLPDEDSSPNTMEGMALSETLKMMFAVLRFCPGQSTRFAGAAGHILTLICQRPLPAESVLDPPFGPLINALCTLDLEDEAITNTLFPERDPSLVTSRLISILDRALSEFKGNGMDDPTMTVLAGSLCIIFEAAPEPVRISMQAQLLPTDEDRKEVLGSTESLPSKLLKMMTNAMAPKSRKAISHLLFGLSDRDAGKFVEKVGYGYASGFLFEENIPVPQSALASEGASGSTMQGRAVNPITGQFLDAEKLSDIPEMSQEEKEKEAERLFVLFERLKKTGVVDVQNPVEKAFQEGRVEELEDDEDGDENNKKVEQKYQEDNVFGNENDMFTSDDIVANGDAHDEPLGTMVHLGDEADNEVGYNAMEPELAGHINYLATQPVSDPALDNQESIVPTTGKKRGRPSLPRPLSRNGTPAKTPTKPGRPSKTPRTEKASKGAKTAVLTGSARKRNADAATNDAPPAKRARGGKPLKAERTPERIQSRRGAAEAAKATFSTALKRAKIVESSDPAPKKRGRKVKATAASVVSSEAYEVEKILDSSVDADTKQLMYLVKWKDYASSENTWEPKKNLSGASEVIKKFNATKKSEEPVAKKPRGRKPDAIARTAKTPGRKPGASKPGPSKTGRKPGRKPVTATAASKTTVMAEVAAPKKPGRKPRAAHGK</sequence>
<feature type="region of interest" description="Disordered" evidence="7">
    <location>
        <begin position="654"/>
        <end position="674"/>
    </location>
</feature>
<feature type="compositionally biased region" description="Basic and acidic residues" evidence="7">
    <location>
        <begin position="621"/>
        <end position="631"/>
    </location>
</feature>
<evidence type="ECO:0000256" key="7">
    <source>
        <dbReference type="SAM" id="MobiDB-lite"/>
    </source>
</evidence>
<evidence type="ECO:0000259" key="8">
    <source>
        <dbReference type="PROSITE" id="PS50013"/>
    </source>
</evidence>
<feature type="domain" description="Chromo" evidence="8">
    <location>
        <begin position="681"/>
        <end position="742"/>
    </location>
</feature>
<feature type="compositionally biased region" description="Basic and acidic residues" evidence="7">
    <location>
        <begin position="734"/>
        <end position="751"/>
    </location>
</feature>
<dbReference type="Pfam" id="PF10165">
    <property type="entry name" value="Ric8"/>
    <property type="match status" value="1"/>
</dbReference>
<evidence type="ECO:0000256" key="1">
    <source>
        <dbReference type="ARBA" id="ARBA00004123"/>
    </source>
</evidence>
<dbReference type="GO" id="GO:0006338">
    <property type="term" value="P:chromatin remodeling"/>
    <property type="evidence" value="ECO:0007669"/>
    <property type="project" value="UniProtKB-ARBA"/>
</dbReference>
<reference evidence="9" key="1">
    <citation type="journal article" date="2012" name="PLoS Genet.">
        <title>Comparative analysis of the genomes of two field isolates of the rice blast fungus Magnaporthe oryzae.</title>
        <authorList>
            <person name="Xue M."/>
            <person name="Yang J."/>
            <person name="Li Z."/>
            <person name="Hu S."/>
            <person name="Yao N."/>
            <person name="Dean R.A."/>
            <person name="Zhao W."/>
            <person name="Shen M."/>
            <person name="Zhang H."/>
            <person name="Li C."/>
            <person name="Liu L."/>
            <person name="Cao L."/>
            <person name="Xu X."/>
            <person name="Xing Y."/>
            <person name="Hsiang T."/>
            <person name="Zhang Z."/>
            <person name="Xu J.R."/>
            <person name="Peng Y.L."/>
        </authorList>
    </citation>
    <scope>NUCLEOTIDE SEQUENCE</scope>
    <source>
        <strain evidence="9">Y34</strain>
    </source>
</reference>
<protein>
    <recommendedName>
        <fullName evidence="8">Chromo domain-containing protein</fullName>
    </recommendedName>
</protein>
<dbReference type="GO" id="GO:0005634">
    <property type="term" value="C:nucleus"/>
    <property type="evidence" value="ECO:0007669"/>
    <property type="project" value="UniProtKB-SubCell"/>
</dbReference>
<keyword evidence="5" id="KW-0143">Chaperone</keyword>
<feature type="region of interest" description="Disordered" evidence="7">
    <location>
        <begin position="535"/>
        <end position="641"/>
    </location>
</feature>
<dbReference type="PANTHER" id="PTHR12425:SF5">
    <property type="entry name" value="SYNEMBRYN"/>
    <property type="match status" value="1"/>
</dbReference>
<dbReference type="GO" id="GO:0007186">
    <property type="term" value="P:G protein-coupled receptor signaling pathway"/>
    <property type="evidence" value="ECO:0007669"/>
    <property type="project" value="TreeGrafter"/>
</dbReference>
<keyword evidence="6" id="KW-0539">Nucleus</keyword>
<dbReference type="GO" id="GO:0001965">
    <property type="term" value="F:G-protein alpha-subunit binding"/>
    <property type="evidence" value="ECO:0007669"/>
    <property type="project" value="TreeGrafter"/>
</dbReference>
<dbReference type="AlphaFoldDB" id="A0AA97P2H0"/>